<feature type="domain" description="Multidrug resistance protein MdtA-like alpha-helical hairpin" evidence="3">
    <location>
        <begin position="111"/>
        <end position="170"/>
    </location>
</feature>
<evidence type="ECO:0000259" key="4">
    <source>
        <dbReference type="Pfam" id="PF25917"/>
    </source>
</evidence>
<dbReference type="Pfam" id="PF25876">
    <property type="entry name" value="HH_MFP_RND"/>
    <property type="match status" value="1"/>
</dbReference>
<evidence type="ECO:0000313" key="8">
    <source>
        <dbReference type="Proteomes" id="UP000557307"/>
    </source>
</evidence>
<dbReference type="InterPro" id="IPR058637">
    <property type="entry name" value="YknX-like_C"/>
</dbReference>
<dbReference type="InterPro" id="IPR006143">
    <property type="entry name" value="RND_pump_MFP"/>
</dbReference>
<dbReference type="PANTHER" id="PTHR30469:SF36">
    <property type="entry name" value="BLL3903 PROTEIN"/>
    <property type="match status" value="1"/>
</dbReference>
<comment type="caution">
    <text evidence="7">The sequence shown here is derived from an EMBL/GenBank/DDBJ whole genome shotgun (WGS) entry which is preliminary data.</text>
</comment>
<dbReference type="GO" id="GO:0015562">
    <property type="term" value="F:efflux transmembrane transporter activity"/>
    <property type="evidence" value="ECO:0007669"/>
    <property type="project" value="TreeGrafter"/>
</dbReference>
<dbReference type="AlphaFoldDB" id="A0A840TRG1"/>
<dbReference type="EMBL" id="JACHGF010000002">
    <property type="protein sequence ID" value="MBB5283823.1"/>
    <property type="molecule type" value="Genomic_DNA"/>
</dbReference>
<organism evidence="7 8">
    <name type="scientific">Rhabdobacter roseus</name>
    <dbReference type="NCBI Taxonomy" id="1655419"/>
    <lineage>
        <taxon>Bacteria</taxon>
        <taxon>Pseudomonadati</taxon>
        <taxon>Bacteroidota</taxon>
        <taxon>Cytophagia</taxon>
        <taxon>Cytophagales</taxon>
        <taxon>Cytophagaceae</taxon>
        <taxon>Rhabdobacter</taxon>
    </lineage>
</organism>
<dbReference type="Pfam" id="PF25917">
    <property type="entry name" value="BSH_RND"/>
    <property type="match status" value="1"/>
</dbReference>
<keyword evidence="8" id="KW-1185">Reference proteome</keyword>
<reference evidence="7 8" key="1">
    <citation type="submission" date="2020-08" db="EMBL/GenBank/DDBJ databases">
        <title>Genomic Encyclopedia of Type Strains, Phase IV (KMG-IV): sequencing the most valuable type-strain genomes for metagenomic binning, comparative biology and taxonomic classification.</title>
        <authorList>
            <person name="Goeker M."/>
        </authorList>
    </citation>
    <scope>NUCLEOTIDE SEQUENCE [LARGE SCALE GENOMIC DNA]</scope>
    <source>
        <strain evidence="7 8">DSM 105074</strain>
    </source>
</reference>
<evidence type="ECO:0000256" key="1">
    <source>
        <dbReference type="ARBA" id="ARBA00009477"/>
    </source>
</evidence>
<dbReference type="GO" id="GO:1990281">
    <property type="term" value="C:efflux pump complex"/>
    <property type="evidence" value="ECO:0007669"/>
    <property type="project" value="TreeGrafter"/>
</dbReference>
<name>A0A840TRG1_9BACT</name>
<evidence type="ECO:0000259" key="6">
    <source>
        <dbReference type="Pfam" id="PF25989"/>
    </source>
</evidence>
<protein>
    <submittedName>
        <fullName evidence="7">Membrane fusion protein (Multidrug efflux system)</fullName>
    </submittedName>
</protein>
<evidence type="ECO:0000256" key="2">
    <source>
        <dbReference type="SAM" id="Phobius"/>
    </source>
</evidence>
<dbReference type="SUPFAM" id="SSF111369">
    <property type="entry name" value="HlyD-like secretion proteins"/>
    <property type="match status" value="1"/>
</dbReference>
<comment type="similarity">
    <text evidence="1">Belongs to the membrane fusion protein (MFP) (TC 8.A.1) family.</text>
</comment>
<dbReference type="Gene3D" id="1.10.287.470">
    <property type="entry name" value="Helix hairpin bin"/>
    <property type="match status" value="1"/>
</dbReference>
<dbReference type="Proteomes" id="UP000557307">
    <property type="component" value="Unassembled WGS sequence"/>
</dbReference>
<sequence length="371" mass="40582">MTTITKRVITGLILLFILGLVFYPRLKEYFQKAPTTGAPAAGVRPGGGKAIVSVMVVEPARLDEVVKTTGTVLANEEVEIRSEVSGKITQLSLREGQNVQKGTILLKINDDDLQAQLKKLEYSKKLAEDNEFRQRRLLEKEAISQREYDISLTSVKTIEADIENITALLAKTTIRAPFAGRIGLRYVSEGSYITPSTRVTMLTSVNPAKVEFSIPAKYADNIRVNSRIIYQTESSESTHNGTVYAIDPQIDPQTRTLQVRALSPNPKGELIPGSFARIELIIGSKGMAISVPTEAVIPEQNGHKVFVVRNGKAQPQVVEVGVRGESTVEISRGLNAGDTLITTGILQVKPEGAVEIREVINRPLARVEAQL</sequence>
<dbReference type="PANTHER" id="PTHR30469">
    <property type="entry name" value="MULTIDRUG RESISTANCE PROTEIN MDTA"/>
    <property type="match status" value="1"/>
</dbReference>
<gene>
    <name evidence="7" type="ORF">HNQ92_001949</name>
</gene>
<accession>A0A840TRG1</accession>
<evidence type="ECO:0000259" key="3">
    <source>
        <dbReference type="Pfam" id="PF25876"/>
    </source>
</evidence>
<feature type="domain" description="Multidrug resistance protein MdtA-like barrel-sandwich hybrid" evidence="4">
    <location>
        <begin position="77"/>
        <end position="202"/>
    </location>
</feature>
<dbReference type="Pfam" id="PF25989">
    <property type="entry name" value="YknX_C"/>
    <property type="match status" value="1"/>
</dbReference>
<keyword evidence="2" id="KW-0812">Transmembrane</keyword>
<evidence type="ECO:0000313" key="7">
    <source>
        <dbReference type="EMBL" id="MBB5283823.1"/>
    </source>
</evidence>
<dbReference type="InterPro" id="IPR058792">
    <property type="entry name" value="Beta-barrel_RND_2"/>
</dbReference>
<evidence type="ECO:0000259" key="5">
    <source>
        <dbReference type="Pfam" id="PF25954"/>
    </source>
</evidence>
<feature type="domain" description="CusB-like beta-barrel" evidence="5">
    <location>
        <begin position="210"/>
        <end position="280"/>
    </location>
</feature>
<feature type="domain" description="YknX-like C-terminal permuted SH3-like" evidence="6">
    <location>
        <begin position="289"/>
        <end position="349"/>
    </location>
</feature>
<dbReference type="NCBIfam" id="TIGR01730">
    <property type="entry name" value="RND_mfp"/>
    <property type="match status" value="1"/>
</dbReference>
<dbReference type="Gene3D" id="2.40.50.100">
    <property type="match status" value="1"/>
</dbReference>
<keyword evidence="2" id="KW-0472">Membrane</keyword>
<keyword evidence="2" id="KW-1133">Transmembrane helix</keyword>
<feature type="transmembrane region" description="Helical" evidence="2">
    <location>
        <begin position="7"/>
        <end position="26"/>
    </location>
</feature>
<dbReference type="InterPro" id="IPR058625">
    <property type="entry name" value="MdtA-like_BSH"/>
</dbReference>
<dbReference type="InterPro" id="IPR058624">
    <property type="entry name" value="MdtA-like_HH"/>
</dbReference>
<dbReference type="Gene3D" id="2.40.30.170">
    <property type="match status" value="1"/>
</dbReference>
<dbReference type="Gene3D" id="2.40.420.20">
    <property type="match status" value="1"/>
</dbReference>
<proteinExistence type="inferred from homology"/>
<dbReference type="Pfam" id="PF25954">
    <property type="entry name" value="Beta-barrel_RND_2"/>
    <property type="match status" value="1"/>
</dbReference>